<protein>
    <submittedName>
        <fullName evidence="3">DEAD/DEAH box helicase family protein</fullName>
    </submittedName>
</protein>
<organism evidence="3 4">
    <name type="scientific">Vibrio nitrifigilis</name>
    <dbReference type="NCBI Taxonomy" id="2789781"/>
    <lineage>
        <taxon>Bacteria</taxon>
        <taxon>Pseudomonadati</taxon>
        <taxon>Pseudomonadota</taxon>
        <taxon>Gammaproteobacteria</taxon>
        <taxon>Vibrionales</taxon>
        <taxon>Vibrionaceae</taxon>
        <taxon>Vibrio</taxon>
    </lineage>
</organism>
<dbReference type="Proteomes" id="UP000597206">
    <property type="component" value="Unassembled WGS sequence"/>
</dbReference>
<keyword evidence="4" id="KW-1185">Reference proteome</keyword>
<proteinExistence type="predicted"/>
<dbReference type="PROSITE" id="PS51194">
    <property type="entry name" value="HELICASE_CTER"/>
    <property type="match status" value="1"/>
</dbReference>
<keyword evidence="3" id="KW-0378">Hydrolase</keyword>
<dbReference type="Pfam" id="PF00271">
    <property type="entry name" value="Helicase_C"/>
    <property type="match status" value="1"/>
</dbReference>
<keyword evidence="3" id="KW-0547">Nucleotide-binding</keyword>
<gene>
    <name evidence="3" type="ORF">I1A42_16650</name>
</gene>
<feature type="domain" description="Helicase C-terminal" evidence="2">
    <location>
        <begin position="322"/>
        <end position="498"/>
    </location>
</feature>
<comment type="caution">
    <text evidence="3">The sequence shown here is derived from an EMBL/GenBank/DDBJ whole genome shotgun (WGS) entry which is preliminary data.</text>
</comment>
<dbReference type="SMART" id="SM00487">
    <property type="entry name" value="DEXDc"/>
    <property type="match status" value="1"/>
</dbReference>
<feature type="domain" description="Helicase ATP-binding" evidence="1">
    <location>
        <begin position="120"/>
        <end position="293"/>
    </location>
</feature>
<dbReference type="PANTHER" id="PTHR47396">
    <property type="entry name" value="TYPE I RESTRICTION ENZYME ECOKI R PROTEIN"/>
    <property type="match status" value="1"/>
</dbReference>
<keyword evidence="3" id="KW-0347">Helicase</keyword>
<dbReference type="InterPro" id="IPR006935">
    <property type="entry name" value="Helicase/UvrB_N"/>
</dbReference>
<dbReference type="InterPro" id="IPR001650">
    <property type="entry name" value="Helicase_C-like"/>
</dbReference>
<name>A0ABS0GI29_9VIBR</name>
<dbReference type="Pfam" id="PF04851">
    <property type="entry name" value="ResIII"/>
    <property type="match status" value="1"/>
</dbReference>
<evidence type="ECO:0000313" key="3">
    <source>
        <dbReference type="EMBL" id="MBF9002098.1"/>
    </source>
</evidence>
<dbReference type="SUPFAM" id="SSF52540">
    <property type="entry name" value="P-loop containing nucleoside triphosphate hydrolases"/>
    <property type="match status" value="1"/>
</dbReference>
<dbReference type="EMBL" id="JADPMR010000004">
    <property type="protein sequence ID" value="MBF9002098.1"/>
    <property type="molecule type" value="Genomic_DNA"/>
</dbReference>
<dbReference type="SMART" id="SM00490">
    <property type="entry name" value="HELICc"/>
    <property type="match status" value="1"/>
</dbReference>
<dbReference type="InterPro" id="IPR027417">
    <property type="entry name" value="P-loop_NTPase"/>
</dbReference>
<dbReference type="CDD" id="cd17926">
    <property type="entry name" value="DEXHc_RE"/>
    <property type="match status" value="1"/>
</dbReference>
<evidence type="ECO:0000259" key="2">
    <source>
        <dbReference type="PROSITE" id="PS51194"/>
    </source>
</evidence>
<dbReference type="Gene3D" id="3.40.50.300">
    <property type="entry name" value="P-loop containing nucleotide triphosphate hydrolases"/>
    <property type="match status" value="2"/>
</dbReference>
<sequence length="1059" mass="120587">MSVTADVFLTEHHDIVYVKTDRQSPFDQFYIVKNGQVNLDSCDDLPVLKVKVPSQINSLNEETDLVWIRHPLKPLGECTPEQITENWIGKFRFKTEEIEHGISGLRIPQIGALHAISAEFSRSTNIEPCTVVLPTGTGKTETMLSTTIYHRCHKVLVLVPSNSLRDQVGDKFKTLGCLPELGVIEDDILFPAVTKIKRRIKTATEARELLAKSNVLIATPQILTSKYSSPDVLDIICRECSHLFVDEAHHISAQKWSEIRDKFKGKRVVQFTATPFRNDTQSLGARIIYNYTMSEAQQAGYFTSVQLQPVEEYFENQMDTAIAEKALSILRQDWEKGYDHLMMARTKTKERAQAVYALYRKLAPELNPILVYSTLSKKEQNHRLEALKNKTAKIVVCVDMLGEGYDLPNLKIAAIHDHHKSLAITLQFIGRFTRVSNKENLGTASAVVNIADPGIEGALQKLYAIDADWDAVLRRLSENQIEREVRLQEVVDSLKGEGDLHKQLSLWNLHPSFSVMLFQTDCQYWNPERFVELSFTHDAQWHAISTDENLLVILALSSTTVKWGNFKDIKDLNYKILMAHWDQERNGLFIYSNDYKGFKVEKLAEKLCGDSAVVMSGKQIFNVLNGIEYPLVTNLGSAQNGAISFTQFFGPNVTEGLSNVERSTSTLSNIAALGYEEGEKVLWGCSERKGKVWSPKAGSVADWLDWVKAAWDKVISGDTDEANITRDFLRPIKIDQPHGSKPISVQWGEQLQQRYEDKVHVYFGTTSHYLYEVDLKVDWDEATYNPVITFESHGISSKYELEISSDHKRGYDYRLLNGGQISIQFGNSDPEPLIDVMVKDPIYIYYADGSFSYNCYWIEVKDNIGEFHRDNCTAMDWPVNITNESMDKQKLADSIQYHTWQCINDEFDIIINDDGSGEAADLVAVKSLSDKIILSLYHCKYSHGEQPGARLNDLYEVCGQAQRSVRWKHVGLPYVYRHIKQRESHWHRNGYSRFLKGDIAMLESLKNRARTTPVEFQVFIVQPGMSKKKATEEMLKLLGTAELFIKKTTMAELQVWCSE</sequence>
<dbReference type="GO" id="GO:0004386">
    <property type="term" value="F:helicase activity"/>
    <property type="evidence" value="ECO:0007669"/>
    <property type="project" value="UniProtKB-KW"/>
</dbReference>
<accession>A0ABS0GI29</accession>
<dbReference type="PANTHER" id="PTHR47396:SF1">
    <property type="entry name" value="ATP-DEPENDENT HELICASE IRC3-RELATED"/>
    <property type="match status" value="1"/>
</dbReference>
<dbReference type="InterPro" id="IPR014001">
    <property type="entry name" value="Helicase_ATP-bd"/>
</dbReference>
<evidence type="ECO:0000313" key="4">
    <source>
        <dbReference type="Proteomes" id="UP000597206"/>
    </source>
</evidence>
<dbReference type="InterPro" id="IPR050742">
    <property type="entry name" value="Helicase_Restrict-Modif_Enz"/>
</dbReference>
<dbReference type="PROSITE" id="PS51192">
    <property type="entry name" value="HELICASE_ATP_BIND_1"/>
    <property type="match status" value="1"/>
</dbReference>
<evidence type="ECO:0000259" key="1">
    <source>
        <dbReference type="PROSITE" id="PS51192"/>
    </source>
</evidence>
<keyword evidence="3" id="KW-0067">ATP-binding</keyword>
<reference evidence="3 4" key="1">
    <citation type="submission" date="2020-11" db="EMBL/GenBank/DDBJ databases">
        <title>Vibrio nitrifigilis sp. nov., a marine nitrogen-fixing bacterium isolated from the lagoon sediment of an islet inside an atoll.</title>
        <authorList>
            <person name="Wang L.-T."/>
            <person name="Shieh W.Y."/>
        </authorList>
    </citation>
    <scope>NUCLEOTIDE SEQUENCE [LARGE SCALE GENOMIC DNA]</scope>
    <source>
        <strain evidence="3 4">NFV-1</strain>
    </source>
</reference>